<feature type="non-terminal residue" evidence="1">
    <location>
        <position position="1"/>
    </location>
</feature>
<comment type="caution">
    <text evidence="1">The sequence shown here is derived from an EMBL/GenBank/DDBJ whole genome shotgun (WGS) entry which is preliminary data.</text>
</comment>
<protein>
    <submittedName>
        <fullName evidence="1">Mitochondrial protein</fullName>
    </submittedName>
</protein>
<dbReference type="Proteomes" id="UP000257109">
    <property type="component" value="Unassembled WGS sequence"/>
</dbReference>
<dbReference type="PANTHER" id="PTHR11439">
    <property type="entry name" value="GAG-POL-RELATED RETROTRANSPOSON"/>
    <property type="match status" value="1"/>
</dbReference>
<dbReference type="EMBL" id="QJKJ01000202">
    <property type="protein sequence ID" value="RDY13786.1"/>
    <property type="molecule type" value="Genomic_DNA"/>
</dbReference>
<dbReference type="OrthoDB" id="1193675at2759"/>
<organism evidence="1 2">
    <name type="scientific">Mucuna pruriens</name>
    <name type="common">Velvet bean</name>
    <name type="synonym">Dolichos pruriens</name>
    <dbReference type="NCBI Taxonomy" id="157652"/>
    <lineage>
        <taxon>Eukaryota</taxon>
        <taxon>Viridiplantae</taxon>
        <taxon>Streptophyta</taxon>
        <taxon>Embryophyta</taxon>
        <taxon>Tracheophyta</taxon>
        <taxon>Spermatophyta</taxon>
        <taxon>Magnoliopsida</taxon>
        <taxon>eudicotyledons</taxon>
        <taxon>Gunneridae</taxon>
        <taxon>Pentapetalae</taxon>
        <taxon>rosids</taxon>
        <taxon>fabids</taxon>
        <taxon>Fabales</taxon>
        <taxon>Fabaceae</taxon>
        <taxon>Papilionoideae</taxon>
        <taxon>50 kb inversion clade</taxon>
        <taxon>NPAAA clade</taxon>
        <taxon>indigoferoid/millettioid clade</taxon>
        <taxon>Phaseoleae</taxon>
        <taxon>Mucuna</taxon>
    </lineage>
</organism>
<dbReference type="AlphaFoldDB" id="A0A371IFF6"/>
<name>A0A371IFF6_MUCPR</name>
<sequence length="100" mass="11210">MTEANSIASPMVGGCKLTKTSSDFLPDATYYKFVYVSITCPEIGFSINKVCQFIAQPLEQHWSTVKRILWYLKDIVSWGLLLQLAPSPSSLILQAYCDID</sequence>
<keyword evidence="2" id="KW-1185">Reference proteome</keyword>
<evidence type="ECO:0000313" key="2">
    <source>
        <dbReference type="Proteomes" id="UP000257109"/>
    </source>
</evidence>
<dbReference type="PANTHER" id="PTHR11439:SF467">
    <property type="entry name" value="INTEGRASE CATALYTIC DOMAIN-CONTAINING PROTEIN"/>
    <property type="match status" value="1"/>
</dbReference>
<evidence type="ECO:0000313" key="1">
    <source>
        <dbReference type="EMBL" id="RDY13786.1"/>
    </source>
</evidence>
<gene>
    <name evidence="1" type="ORF">CR513_01270</name>
</gene>
<dbReference type="STRING" id="157652.A0A371IFF6"/>
<proteinExistence type="predicted"/>
<accession>A0A371IFF6</accession>
<reference evidence="1" key="1">
    <citation type="submission" date="2018-05" db="EMBL/GenBank/DDBJ databases">
        <title>Draft genome of Mucuna pruriens seed.</title>
        <authorList>
            <person name="Nnadi N.E."/>
            <person name="Vos R."/>
            <person name="Hasami M.H."/>
            <person name="Devisetty U.K."/>
            <person name="Aguiy J.C."/>
        </authorList>
    </citation>
    <scope>NUCLEOTIDE SEQUENCE [LARGE SCALE GENOMIC DNA]</scope>
    <source>
        <strain evidence="1">JCA_2017</strain>
    </source>
</reference>